<dbReference type="EMBL" id="DVLC01000025">
    <property type="protein sequence ID" value="HIT46469.1"/>
    <property type="molecule type" value="Genomic_DNA"/>
</dbReference>
<reference evidence="1" key="2">
    <citation type="journal article" date="2021" name="PeerJ">
        <title>Extensive microbial diversity within the chicken gut microbiome revealed by metagenomics and culture.</title>
        <authorList>
            <person name="Gilroy R."/>
            <person name="Ravi A."/>
            <person name="Getino M."/>
            <person name="Pursley I."/>
            <person name="Horton D.L."/>
            <person name="Alikhan N.F."/>
            <person name="Baker D."/>
            <person name="Gharbi K."/>
            <person name="Hall N."/>
            <person name="Watson M."/>
            <person name="Adriaenssens E.M."/>
            <person name="Foster-Nyarko E."/>
            <person name="Jarju S."/>
            <person name="Secka A."/>
            <person name="Antonio M."/>
            <person name="Oren A."/>
            <person name="Chaudhuri R.R."/>
            <person name="La Ragione R."/>
            <person name="Hildebrand F."/>
            <person name="Pallen M.J."/>
        </authorList>
    </citation>
    <scope>NUCLEOTIDE SEQUENCE</scope>
    <source>
        <strain evidence="1">ChiHecec2B26-709</strain>
    </source>
</reference>
<dbReference type="AlphaFoldDB" id="A0A9D1GMG6"/>
<name>A0A9D1GMG6_9BACT</name>
<accession>A0A9D1GMG6</accession>
<evidence type="ECO:0000313" key="2">
    <source>
        <dbReference type="Proteomes" id="UP000886881"/>
    </source>
</evidence>
<organism evidence="1 2">
    <name type="scientific">Candidatus Cryptobacteroides merdipullorum</name>
    <dbReference type="NCBI Taxonomy" id="2840771"/>
    <lineage>
        <taxon>Bacteria</taxon>
        <taxon>Pseudomonadati</taxon>
        <taxon>Bacteroidota</taxon>
        <taxon>Bacteroidia</taxon>
        <taxon>Bacteroidales</taxon>
        <taxon>Candidatus Cryptobacteroides</taxon>
    </lineage>
</organism>
<reference evidence="1" key="1">
    <citation type="submission" date="2020-10" db="EMBL/GenBank/DDBJ databases">
        <authorList>
            <person name="Gilroy R."/>
        </authorList>
    </citation>
    <scope>NUCLEOTIDE SEQUENCE</scope>
    <source>
        <strain evidence="1">ChiHecec2B26-709</strain>
    </source>
</reference>
<proteinExistence type="predicted"/>
<dbReference type="Proteomes" id="UP000886881">
    <property type="component" value="Unassembled WGS sequence"/>
</dbReference>
<gene>
    <name evidence="1" type="ORF">IAC35_01270</name>
</gene>
<evidence type="ECO:0000313" key="1">
    <source>
        <dbReference type="EMBL" id="HIT46469.1"/>
    </source>
</evidence>
<sequence>MSFRIPHPARFAVLAILVALILTKKVVTTPEKLLDEMPAAIGPQFQGEWALYTCSMLAAALENISGIYPETRAESAVYIDSLITIVLSPEIRA</sequence>
<comment type="caution">
    <text evidence="1">The sequence shown here is derived from an EMBL/GenBank/DDBJ whole genome shotgun (WGS) entry which is preliminary data.</text>
</comment>
<protein>
    <submittedName>
        <fullName evidence="1">Uncharacterized protein</fullName>
    </submittedName>
</protein>